<proteinExistence type="predicted"/>
<organism evidence="2 3">
    <name type="scientific">Bremia lactucae</name>
    <name type="common">Lettuce downy mildew</name>
    <dbReference type="NCBI Taxonomy" id="4779"/>
    <lineage>
        <taxon>Eukaryota</taxon>
        <taxon>Sar</taxon>
        <taxon>Stramenopiles</taxon>
        <taxon>Oomycota</taxon>
        <taxon>Peronosporomycetes</taxon>
        <taxon>Peronosporales</taxon>
        <taxon>Peronosporaceae</taxon>
        <taxon>Bremia</taxon>
    </lineage>
</organism>
<evidence type="ECO:0000313" key="2">
    <source>
        <dbReference type="EMBL" id="TDH69427.1"/>
    </source>
</evidence>
<evidence type="ECO:0008006" key="4">
    <source>
        <dbReference type="Google" id="ProtNLM"/>
    </source>
</evidence>
<gene>
    <name evidence="2" type="ORF">CCR75_008955</name>
</gene>
<dbReference type="GeneID" id="94352673"/>
<evidence type="ECO:0000256" key="1">
    <source>
        <dbReference type="SAM" id="SignalP"/>
    </source>
</evidence>
<dbReference type="Proteomes" id="UP000294530">
    <property type="component" value="Unassembled WGS sequence"/>
</dbReference>
<dbReference type="KEGG" id="blac:94352673"/>
<dbReference type="RefSeq" id="XP_067818926.1">
    <property type="nucleotide sequence ID" value="XM_067967002.1"/>
</dbReference>
<name>A0A976FMA7_BRELC</name>
<keyword evidence="3" id="KW-1185">Reference proteome</keyword>
<accession>A0A976FMA7</accession>
<dbReference type="AlphaFoldDB" id="A0A976FMA7"/>
<comment type="caution">
    <text evidence="2">The sequence shown here is derived from an EMBL/GenBank/DDBJ whole genome shotgun (WGS) entry which is preliminary data.</text>
</comment>
<evidence type="ECO:0000313" key="3">
    <source>
        <dbReference type="Proteomes" id="UP000294530"/>
    </source>
</evidence>
<dbReference type="EMBL" id="SHOA02000005">
    <property type="protein sequence ID" value="TDH69427.1"/>
    <property type="molecule type" value="Genomic_DNA"/>
</dbReference>
<feature type="signal peptide" evidence="1">
    <location>
        <begin position="1"/>
        <end position="20"/>
    </location>
</feature>
<keyword evidence="1" id="KW-0732">Signal</keyword>
<protein>
    <recommendedName>
        <fullName evidence="4">RxLR effector protein</fullName>
    </recommendedName>
</protein>
<sequence>MRVHLVFLALFGALATLAVCSSTDDSKDKVSNEFLTSAYTNSARPLRALRVEIDARHGTKNDVNESRSARSVYQSMLYTVAHKMNLSPTKVLSYTHYAPDLSEIEMLRRWFLYVKMYEKVYPKYKFPVKKVIKMMMRRTEPKQLKAILEELSGDARTRQFANLLLDRMDKPKNESFWKWLLKISKLS</sequence>
<feature type="chain" id="PRO_5037745258" description="RxLR effector protein" evidence="1">
    <location>
        <begin position="21"/>
        <end position="187"/>
    </location>
</feature>
<reference evidence="2 3" key="1">
    <citation type="journal article" date="2021" name="Genome Biol.">
        <title>AFLAP: assembly-free linkage analysis pipeline using k-mers from genome sequencing data.</title>
        <authorList>
            <person name="Fletcher K."/>
            <person name="Zhang L."/>
            <person name="Gil J."/>
            <person name="Han R."/>
            <person name="Cavanaugh K."/>
            <person name="Michelmore R."/>
        </authorList>
    </citation>
    <scope>NUCLEOTIDE SEQUENCE [LARGE SCALE GENOMIC DNA]</scope>
    <source>
        <strain evidence="2 3">SF5</strain>
    </source>
</reference>